<sequence>MKKFILATLVVVFSFSAFAQSPSEVNLDEDYATKAFEILNENIDDMRGYTADGREVNLKAALEDAGEYILHIFSHIPLLGDMDDEEYTGNVKDLKFDCNERIAKCSLLVMYKSGNIKERQISFKVNVENKMPTSIVGNKILIVDRK</sequence>
<keyword evidence="1" id="KW-0732">Signal</keyword>
<evidence type="ECO:0000313" key="2">
    <source>
        <dbReference type="EMBL" id="AGH95996.1"/>
    </source>
</evidence>
<name>M4VDA6_9BACT</name>
<dbReference type="EMBL" id="CP003537">
    <property type="protein sequence ID" value="AGH95996.1"/>
    <property type="molecule type" value="Genomic_DNA"/>
</dbReference>
<dbReference type="Proteomes" id="UP000012040">
    <property type="component" value="Chromosome"/>
</dbReference>
<evidence type="ECO:0000313" key="3">
    <source>
        <dbReference type="Proteomes" id="UP000012040"/>
    </source>
</evidence>
<dbReference type="RefSeq" id="WP_015470486.1">
    <property type="nucleotide sequence ID" value="NC_020813.1"/>
</dbReference>
<dbReference type="HOGENOM" id="CLU_1773763_0_0_7"/>
<gene>
    <name evidence="2" type="ORF">A11Q_1780</name>
</gene>
<dbReference type="KEGG" id="bex:A11Q_1780"/>
<feature type="signal peptide" evidence="1">
    <location>
        <begin position="1"/>
        <end position="19"/>
    </location>
</feature>
<reference evidence="2 3" key="1">
    <citation type="journal article" date="2013" name="ISME J.">
        <title>By their genes ye shall know them: genomic signatures of predatory bacteria.</title>
        <authorList>
            <person name="Pasternak Z."/>
            <person name="Pietrokovski S."/>
            <person name="Rotem O."/>
            <person name="Gophna U."/>
            <person name="Lurie-Weinberger M.N."/>
            <person name="Jurkevitch E."/>
        </authorList>
    </citation>
    <scope>NUCLEOTIDE SEQUENCE [LARGE SCALE GENOMIC DNA]</scope>
    <source>
        <strain evidence="2 3">JSS</strain>
    </source>
</reference>
<keyword evidence="3" id="KW-1185">Reference proteome</keyword>
<feature type="chain" id="PRO_5004060225" evidence="1">
    <location>
        <begin position="20"/>
        <end position="146"/>
    </location>
</feature>
<evidence type="ECO:0000256" key="1">
    <source>
        <dbReference type="SAM" id="SignalP"/>
    </source>
</evidence>
<accession>M4VDA6</accession>
<protein>
    <submittedName>
        <fullName evidence="2">Uncharacterized protein</fullName>
    </submittedName>
</protein>
<dbReference type="STRING" id="1184267.A11Q_1780"/>
<proteinExistence type="predicted"/>
<dbReference type="PATRIC" id="fig|1184267.3.peg.1801"/>
<dbReference type="AlphaFoldDB" id="M4VDA6"/>
<organism evidence="2 3">
    <name type="scientific">Pseudobdellovibrio exovorus JSS</name>
    <dbReference type="NCBI Taxonomy" id="1184267"/>
    <lineage>
        <taxon>Bacteria</taxon>
        <taxon>Pseudomonadati</taxon>
        <taxon>Bdellovibrionota</taxon>
        <taxon>Bdellovibrionia</taxon>
        <taxon>Bdellovibrionales</taxon>
        <taxon>Pseudobdellovibrionaceae</taxon>
        <taxon>Pseudobdellovibrio</taxon>
    </lineage>
</organism>